<name>A0AAU9TDA3_EUPED</name>
<accession>A0AAU9TDA3</accession>
<protein>
    <submittedName>
        <fullName evidence="1">Uncharacterized protein</fullName>
    </submittedName>
</protein>
<keyword evidence="2" id="KW-1185">Reference proteome</keyword>
<gene>
    <name evidence="1" type="ORF">EEDITHA_LOCUS1343</name>
</gene>
<dbReference type="AlphaFoldDB" id="A0AAU9TDA3"/>
<evidence type="ECO:0000313" key="1">
    <source>
        <dbReference type="EMBL" id="CAH2084806.1"/>
    </source>
</evidence>
<sequence length="92" mass="10803">MPRSYIRNASTKNLQRRKQGDMVIGYLDVRYTDAVDGIYTVHLKNDENVQLSTLEEDSCDFNKETNDSATFEQFMNIQQEEEEKEIEEDMTV</sequence>
<dbReference type="Proteomes" id="UP001153954">
    <property type="component" value="Unassembled WGS sequence"/>
</dbReference>
<organism evidence="1 2">
    <name type="scientific">Euphydryas editha</name>
    <name type="common">Edith's checkerspot</name>
    <dbReference type="NCBI Taxonomy" id="104508"/>
    <lineage>
        <taxon>Eukaryota</taxon>
        <taxon>Metazoa</taxon>
        <taxon>Ecdysozoa</taxon>
        <taxon>Arthropoda</taxon>
        <taxon>Hexapoda</taxon>
        <taxon>Insecta</taxon>
        <taxon>Pterygota</taxon>
        <taxon>Neoptera</taxon>
        <taxon>Endopterygota</taxon>
        <taxon>Lepidoptera</taxon>
        <taxon>Glossata</taxon>
        <taxon>Ditrysia</taxon>
        <taxon>Papilionoidea</taxon>
        <taxon>Nymphalidae</taxon>
        <taxon>Nymphalinae</taxon>
        <taxon>Euphydryas</taxon>
    </lineage>
</organism>
<proteinExistence type="predicted"/>
<reference evidence="1" key="1">
    <citation type="submission" date="2022-03" db="EMBL/GenBank/DDBJ databases">
        <authorList>
            <person name="Tunstrom K."/>
        </authorList>
    </citation>
    <scope>NUCLEOTIDE SEQUENCE</scope>
</reference>
<evidence type="ECO:0000313" key="2">
    <source>
        <dbReference type="Proteomes" id="UP001153954"/>
    </source>
</evidence>
<comment type="caution">
    <text evidence="1">The sequence shown here is derived from an EMBL/GenBank/DDBJ whole genome shotgun (WGS) entry which is preliminary data.</text>
</comment>
<dbReference type="EMBL" id="CAKOGL010000003">
    <property type="protein sequence ID" value="CAH2084806.1"/>
    <property type="molecule type" value="Genomic_DNA"/>
</dbReference>